<comment type="caution">
    <text evidence="1">The sequence shown here is derived from an EMBL/GenBank/DDBJ whole genome shotgun (WGS) entry which is preliminary data.</text>
</comment>
<sequence length="150" mass="17503">MDANGAVTSYCIPLYACCFTSRTSAQSNLTFYFSTKLAEMKLPHWDSIRRTCENIRQMLNIQIKQAHTIFNEKFYSLSLKDNLGHVSMFHCIELSNPYVNKHLHFIPHDPWGRNVYDLYQSAKWREHLPPDVCVGVVLVVNFFRLRHHGA</sequence>
<dbReference type="VEuPathDB" id="FungiDB:VP01_386g8"/>
<dbReference type="PANTHER" id="PTHR31912">
    <property type="entry name" value="IP13529P"/>
    <property type="match status" value="1"/>
</dbReference>
<dbReference type="AlphaFoldDB" id="A0A0L6UT32"/>
<dbReference type="OrthoDB" id="10662540at2759"/>
<keyword evidence="2" id="KW-1185">Reference proteome</keyword>
<dbReference type="PANTHER" id="PTHR31912:SF34">
    <property type="entry name" value="NOTOCHORD-RELATED PROTEIN"/>
    <property type="match status" value="1"/>
</dbReference>
<gene>
    <name evidence="1" type="ORF">VP01_386g8</name>
</gene>
<evidence type="ECO:0000313" key="1">
    <source>
        <dbReference type="EMBL" id="KNZ51664.1"/>
    </source>
</evidence>
<evidence type="ECO:0000313" key="2">
    <source>
        <dbReference type="Proteomes" id="UP000037035"/>
    </source>
</evidence>
<proteinExistence type="predicted"/>
<accession>A0A0L6UT32</accession>
<dbReference type="Proteomes" id="UP000037035">
    <property type="component" value="Unassembled WGS sequence"/>
</dbReference>
<dbReference type="EMBL" id="LAVV01008912">
    <property type="protein sequence ID" value="KNZ51664.1"/>
    <property type="molecule type" value="Genomic_DNA"/>
</dbReference>
<organism evidence="1 2">
    <name type="scientific">Puccinia sorghi</name>
    <dbReference type="NCBI Taxonomy" id="27349"/>
    <lineage>
        <taxon>Eukaryota</taxon>
        <taxon>Fungi</taxon>
        <taxon>Dikarya</taxon>
        <taxon>Basidiomycota</taxon>
        <taxon>Pucciniomycotina</taxon>
        <taxon>Pucciniomycetes</taxon>
        <taxon>Pucciniales</taxon>
        <taxon>Pucciniaceae</taxon>
        <taxon>Puccinia</taxon>
    </lineage>
</organism>
<protein>
    <submittedName>
        <fullName evidence="1">Uncharacterized protein</fullName>
    </submittedName>
</protein>
<reference evidence="1 2" key="1">
    <citation type="submission" date="2015-08" db="EMBL/GenBank/DDBJ databases">
        <title>Next Generation Sequencing and Analysis of the Genome of Puccinia sorghi L Schw, the Causal Agent of Maize Common Rust.</title>
        <authorList>
            <person name="Rochi L."/>
            <person name="Burguener G."/>
            <person name="Darino M."/>
            <person name="Turjanski A."/>
            <person name="Kreff E."/>
            <person name="Dieguez M.J."/>
            <person name="Sacco F."/>
        </authorList>
    </citation>
    <scope>NUCLEOTIDE SEQUENCE [LARGE SCALE GENOMIC DNA]</scope>
    <source>
        <strain evidence="1 2">RO10H11247</strain>
    </source>
</reference>
<name>A0A0L6UT32_9BASI</name>